<proteinExistence type="inferred from homology"/>
<protein>
    <submittedName>
        <fullName evidence="6">GFA family protein</fullName>
    </submittedName>
</protein>
<dbReference type="Gene3D" id="3.90.1590.10">
    <property type="entry name" value="glutathione-dependent formaldehyde- activating enzyme (gfa)"/>
    <property type="match status" value="1"/>
</dbReference>
<organism evidence="6 7">
    <name type="scientific">Rhizobium croatiense</name>
    <dbReference type="NCBI Taxonomy" id="2867516"/>
    <lineage>
        <taxon>Bacteria</taxon>
        <taxon>Pseudomonadati</taxon>
        <taxon>Pseudomonadota</taxon>
        <taxon>Alphaproteobacteria</taxon>
        <taxon>Hyphomicrobiales</taxon>
        <taxon>Rhizobiaceae</taxon>
        <taxon>Rhizobium/Agrobacterium group</taxon>
        <taxon>Rhizobium</taxon>
    </lineage>
</organism>
<feature type="domain" description="CENP-V/GFA" evidence="5">
    <location>
        <begin position="5"/>
        <end position="68"/>
    </location>
</feature>
<dbReference type="SUPFAM" id="SSF51316">
    <property type="entry name" value="Mss4-like"/>
    <property type="match status" value="1"/>
</dbReference>
<name>A0ABS7LUM4_9HYPH</name>
<evidence type="ECO:0000259" key="5">
    <source>
        <dbReference type="Pfam" id="PF04828"/>
    </source>
</evidence>
<evidence type="ECO:0000256" key="2">
    <source>
        <dbReference type="ARBA" id="ARBA00022723"/>
    </source>
</evidence>
<evidence type="ECO:0000313" key="7">
    <source>
        <dbReference type="Proteomes" id="UP000733858"/>
    </source>
</evidence>
<evidence type="ECO:0000313" key="6">
    <source>
        <dbReference type="EMBL" id="MBY4628550.1"/>
    </source>
</evidence>
<dbReference type="InterPro" id="IPR006913">
    <property type="entry name" value="CENP-V/GFA"/>
</dbReference>
<evidence type="ECO:0000256" key="4">
    <source>
        <dbReference type="ARBA" id="ARBA00023239"/>
    </source>
</evidence>
<comment type="caution">
    <text evidence="6">The sequence shown here is derived from an EMBL/GenBank/DDBJ whole genome shotgun (WGS) entry which is preliminary data.</text>
</comment>
<dbReference type="PANTHER" id="PTHR33337:SF40">
    <property type="entry name" value="CENP-V_GFA DOMAIN-CONTAINING PROTEIN-RELATED"/>
    <property type="match status" value="1"/>
</dbReference>
<keyword evidence="7" id="KW-1185">Reference proteome</keyword>
<dbReference type="Proteomes" id="UP000733858">
    <property type="component" value="Unassembled WGS sequence"/>
</dbReference>
<comment type="similarity">
    <text evidence="1">Belongs to the Gfa family.</text>
</comment>
<evidence type="ECO:0000256" key="1">
    <source>
        <dbReference type="ARBA" id="ARBA00005495"/>
    </source>
</evidence>
<dbReference type="Pfam" id="PF04828">
    <property type="entry name" value="GFA"/>
    <property type="match status" value="1"/>
</dbReference>
<sequence length="91" mass="9953">MDCVQISGRSTEFVRTADSGRKVHMHFCPTCGSTVYWRADVAPSWIGVGVGSFADPAYSPPAISVFEQSRHPWVELGDVVEHFDGPSGRRA</sequence>
<reference evidence="6 7" key="1">
    <citation type="submission" date="2021-08" db="EMBL/GenBank/DDBJ databases">
        <title>Rhizobium croatiense sp. nov. and Rhizobium redzepovicii sp. nov., two new species isolated from nodules of Phaseolus vulgaris in Croatia.</title>
        <authorList>
            <person name="Rajnovic I."/>
            <person name="Ramirez-Bahena M.H."/>
            <person name="Kajic S."/>
            <person name="Igual M.J."/>
            <person name="Peix A."/>
            <person name="Velazquez E."/>
            <person name="Sikora S."/>
        </authorList>
    </citation>
    <scope>NUCLEOTIDE SEQUENCE [LARGE SCALE GENOMIC DNA]</scope>
    <source>
        <strain evidence="6 7">13T</strain>
    </source>
</reference>
<dbReference type="InterPro" id="IPR011057">
    <property type="entry name" value="Mss4-like_sf"/>
</dbReference>
<keyword evidence="3" id="KW-0862">Zinc</keyword>
<evidence type="ECO:0000256" key="3">
    <source>
        <dbReference type="ARBA" id="ARBA00022833"/>
    </source>
</evidence>
<dbReference type="EMBL" id="JAILYJ010000002">
    <property type="protein sequence ID" value="MBY4628550.1"/>
    <property type="molecule type" value="Genomic_DNA"/>
</dbReference>
<accession>A0ABS7LUM4</accession>
<gene>
    <name evidence="6" type="ORF">K6M89_04395</name>
</gene>
<keyword evidence="4" id="KW-0456">Lyase</keyword>
<keyword evidence="2" id="KW-0479">Metal-binding</keyword>
<dbReference type="PANTHER" id="PTHR33337">
    <property type="entry name" value="GFA DOMAIN-CONTAINING PROTEIN"/>
    <property type="match status" value="1"/>
</dbReference>